<gene>
    <name evidence="1" type="ORF">AVDCRST_MAG68-4624</name>
</gene>
<reference evidence="1" key="1">
    <citation type="submission" date="2020-02" db="EMBL/GenBank/DDBJ databases">
        <authorList>
            <person name="Meier V. D."/>
        </authorList>
    </citation>
    <scope>NUCLEOTIDE SEQUENCE</scope>
    <source>
        <strain evidence="1">AVDCRST_MAG68</strain>
    </source>
</reference>
<dbReference type="EMBL" id="CADCTW010000212">
    <property type="protein sequence ID" value="CAA9363491.1"/>
    <property type="molecule type" value="Genomic_DNA"/>
</dbReference>
<sequence>MLRMNAAGAIGQGARANLVIVAERPLRVVEVISGGRRVVRDGVAVDAASAL</sequence>
<name>A0A6J4MMH1_9BACT</name>
<evidence type="ECO:0008006" key="2">
    <source>
        <dbReference type="Google" id="ProtNLM"/>
    </source>
</evidence>
<protein>
    <recommendedName>
        <fullName evidence="2">Amidohydrolase-related domain-containing protein</fullName>
    </recommendedName>
</protein>
<proteinExistence type="predicted"/>
<dbReference type="SUPFAM" id="SSF51338">
    <property type="entry name" value="Composite domain of metallo-dependent hydrolases"/>
    <property type="match status" value="1"/>
</dbReference>
<dbReference type="GO" id="GO:0016810">
    <property type="term" value="F:hydrolase activity, acting on carbon-nitrogen (but not peptide) bonds"/>
    <property type="evidence" value="ECO:0007669"/>
    <property type="project" value="InterPro"/>
</dbReference>
<evidence type="ECO:0000313" key="1">
    <source>
        <dbReference type="EMBL" id="CAA9363491.1"/>
    </source>
</evidence>
<dbReference type="InterPro" id="IPR011059">
    <property type="entry name" value="Metal-dep_hydrolase_composite"/>
</dbReference>
<dbReference type="AlphaFoldDB" id="A0A6J4MMH1"/>
<organism evidence="1">
    <name type="scientific">uncultured Gemmatimonadota bacterium</name>
    <dbReference type="NCBI Taxonomy" id="203437"/>
    <lineage>
        <taxon>Bacteria</taxon>
        <taxon>Pseudomonadati</taxon>
        <taxon>Gemmatimonadota</taxon>
        <taxon>environmental samples</taxon>
    </lineage>
</organism>
<accession>A0A6J4MMH1</accession>